<evidence type="ECO:0000259" key="14">
    <source>
        <dbReference type="Pfam" id="PF00593"/>
    </source>
</evidence>
<dbReference type="OrthoDB" id="7051185at2"/>
<protein>
    <recommendedName>
        <fullName evidence="18">TonB-dependent receptor</fullName>
    </recommendedName>
</protein>
<dbReference type="Pfam" id="PF00593">
    <property type="entry name" value="TonB_dep_Rec_b-barrel"/>
    <property type="match status" value="1"/>
</dbReference>
<evidence type="ECO:0000256" key="4">
    <source>
        <dbReference type="ARBA" id="ARBA00022496"/>
    </source>
</evidence>
<dbReference type="InterPro" id="IPR039426">
    <property type="entry name" value="TonB-dep_rcpt-like"/>
</dbReference>
<evidence type="ECO:0000256" key="7">
    <source>
        <dbReference type="ARBA" id="ARBA00023065"/>
    </source>
</evidence>
<feature type="chain" id="PRO_5003899817" description="TonB-dependent receptor" evidence="13">
    <location>
        <begin position="26"/>
        <end position="771"/>
    </location>
</feature>
<dbReference type="PROSITE" id="PS52016">
    <property type="entry name" value="TONB_DEPENDENT_REC_3"/>
    <property type="match status" value="1"/>
</dbReference>
<keyword evidence="9 11" id="KW-0472">Membrane</keyword>
<dbReference type="GO" id="GO:0009279">
    <property type="term" value="C:cell outer membrane"/>
    <property type="evidence" value="ECO:0007669"/>
    <property type="project" value="UniProtKB-SubCell"/>
</dbReference>
<evidence type="ECO:0000256" key="5">
    <source>
        <dbReference type="ARBA" id="ARBA00022692"/>
    </source>
</evidence>
<keyword evidence="3 11" id="KW-1134">Transmembrane beta strand</keyword>
<dbReference type="GO" id="GO:0006826">
    <property type="term" value="P:iron ion transport"/>
    <property type="evidence" value="ECO:0007669"/>
    <property type="project" value="UniProtKB-KW"/>
</dbReference>
<sequence length="771" mass="85296">MKTKKNTLSLLIQGLLLSASTVAVAQETDQAETKVEVEVITVEARRRVEPLQDVPVAVTVMTAKQIERSHNIKIESLDKFAPNVELGKMQFGGGAITAGIRGISYAEVERTFEPAVGVSVDGVFFGTGVGAMADMFDVSSIEILRGPQGTLFGRNTMGGVINIKRKKPTEELGLKAEIGYGSYNATHVKAVFNTGMLNDQLAAKFSVFKNQNDLFTKNFYTGQHEDGLDQLTLAAKILYTPTDEVEIILAYDKVDDNSNYPQIVNLSGSNNLFCFGLPAAVPALGNTSCQSGTAELAATKGYDYDDNDVDFSNSPFTASIQSDLWSLNVSVDINDELTFESITGYQDVKDRLIGEVTGIPDLLGSVGVFVVDRQQEYDQLSQEIRLSSDYSGPINFVSGLYYFESEYSMQPQTGIFFGSEVFKSFVNQKLNAFAAFSEVNYEISPKLRLAVGLRYTVEEKEFSINRLERNPADPTDERIAYECPNPSSSYEPCVDPKEDWSKLTPRVSVDYKITDDLMAYASYSQGFRSGGWVGRAATETAIGTFEPEVLNSYETGFRSEWLDNSLRINGTVFYMDYKDKQEDFTIAYTDVFGTSSTTSKVENGASATVKGLELEIRYSPTLDLIINSALGLLDAEYDKYNAPEGPNGSEINVADQRHYRFAPDYTFSLGADYFFEISGNELVLTANYKYTDKFWVTPLFDSLNQGRDQIEGHDQLDVSINATFDNVKVSIFGDNITQSHGRVFRKFDGGAYHFGDKEVGRTFGITLGVEF</sequence>
<evidence type="ECO:0000256" key="12">
    <source>
        <dbReference type="RuleBase" id="RU003357"/>
    </source>
</evidence>
<evidence type="ECO:0000256" key="10">
    <source>
        <dbReference type="ARBA" id="ARBA00023237"/>
    </source>
</evidence>
<comment type="caution">
    <text evidence="16">The sequence shown here is derived from an EMBL/GenBank/DDBJ whole genome shotgun (WGS) entry which is preliminary data.</text>
</comment>
<keyword evidence="5 11" id="KW-0812">Transmembrane</keyword>
<evidence type="ECO:0000256" key="6">
    <source>
        <dbReference type="ARBA" id="ARBA00023004"/>
    </source>
</evidence>
<feature type="signal peptide" evidence="13">
    <location>
        <begin position="1"/>
        <end position="25"/>
    </location>
</feature>
<dbReference type="InterPro" id="IPR036942">
    <property type="entry name" value="Beta-barrel_TonB_sf"/>
</dbReference>
<evidence type="ECO:0000256" key="1">
    <source>
        <dbReference type="ARBA" id="ARBA00004571"/>
    </source>
</evidence>
<evidence type="ECO:0000259" key="15">
    <source>
        <dbReference type="Pfam" id="PF07715"/>
    </source>
</evidence>
<keyword evidence="17" id="KW-1185">Reference proteome</keyword>
<dbReference type="STRING" id="1121922.GCA_000428905_01933"/>
<reference evidence="17" key="1">
    <citation type="journal article" date="2014" name="Environ. Microbiol.">
        <title>Comparative genomics of the marine bacterial genus Glaciecola reveals the high degree of genomic diversity and genomic characteristic for cold adaptation.</title>
        <authorList>
            <person name="Qin Q.L."/>
            <person name="Xie B.B."/>
            <person name="Yu Y."/>
            <person name="Shu Y.L."/>
            <person name="Rong J.C."/>
            <person name="Zhang Y.J."/>
            <person name="Zhao D.L."/>
            <person name="Chen X.L."/>
            <person name="Zhang X.Y."/>
            <person name="Chen B."/>
            <person name="Zhou B.C."/>
            <person name="Zhang Y.Z."/>
        </authorList>
    </citation>
    <scope>NUCLEOTIDE SEQUENCE [LARGE SCALE GENOMIC DNA]</scope>
    <source>
        <strain evidence="17">ACAM 615</strain>
    </source>
</reference>
<keyword evidence="6" id="KW-0408">Iron</keyword>
<proteinExistence type="inferred from homology"/>
<dbReference type="Pfam" id="PF07715">
    <property type="entry name" value="Plug"/>
    <property type="match status" value="1"/>
</dbReference>
<organism evidence="16 17">
    <name type="scientific">Brumicola pallidula DSM 14239 = ACAM 615</name>
    <dbReference type="NCBI Taxonomy" id="1121922"/>
    <lineage>
        <taxon>Bacteria</taxon>
        <taxon>Pseudomonadati</taxon>
        <taxon>Pseudomonadota</taxon>
        <taxon>Gammaproteobacteria</taxon>
        <taxon>Alteromonadales</taxon>
        <taxon>Alteromonadaceae</taxon>
        <taxon>Brumicola</taxon>
    </lineage>
</organism>
<evidence type="ECO:0000256" key="2">
    <source>
        <dbReference type="ARBA" id="ARBA00022448"/>
    </source>
</evidence>
<dbReference type="AlphaFoldDB" id="K6Y764"/>
<evidence type="ECO:0000313" key="16">
    <source>
        <dbReference type="EMBL" id="GAC28624.1"/>
    </source>
</evidence>
<accession>K6Y764</accession>
<dbReference type="Proteomes" id="UP000006251">
    <property type="component" value="Unassembled WGS sequence"/>
</dbReference>
<keyword evidence="10 11" id="KW-0998">Cell outer membrane</keyword>
<dbReference type="SUPFAM" id="SSF56935">
    <property type="entry name" value="Porins"/>
    <property type="match status" value="1"/>
</dbReference>
<dbReference type="RefSeq" id="WP_006010923.1">
    <property type="nucleotide sequence ID" value="NZ_BAEQ01000028.1"/>
</dbReference>
<dbReference type="InterPro" id="IPR000531">
    <property type="entry name" value="Beta-barrel_TonB"/>
</dbReference>
<gene>
    <name evidence="16" type="ORF">GPAL_1761</name>
</gene>
<evidence type="ECO:0000256" key="8">
    <source>
        <dbReference type="ARBA" id="ARBA00023077"/>
    </source>
</evidence>
<keyword evidence="4" id="KW-0410">Iron transport</keyword>
<keyword evidence="8 12" id="KW-0798">TonB box</keyword>
<keyword evidence="7" id="KW-0406">Ion transport</keyword>
<evidence type="ECO:0000256" key="13">
    <source>
        <dbReference type="SAM" id="SignalP"/>
    </source>
</evidence>
<evidence type="ECO:0008006" key="18">
    <source>
        <dbReference type="Google" id="ProtNLM"/>
    </source>
</evidence>
<evidence type="ECO:0000256" key="3">
    <source>
        <dbReference type="ARBA" id="ARBA00022452"/>
    </source>
</evidence>
<comment type="similarity">
    <text evidence="11 12">Belongs to the TonB-dependent receptor family.</text>
</comment>
<evidence type="ECO:0000256" key="9">
    <source>
        <dbReference type="ARBA" id="ARBA00023136"/>
    </source>
</evidence>
<dbReference type="PANTHER" id="PTHR32552:SF81">
    <property type="entry name" value="TONB-DEPENDENT OUTER MEMBRANE RECEPTOR"/>
    <property type="match status" value="1"/>
</dbReference>
<comment type="subcellular location">
    <subcellularLocation>
        <location evidence="1 11">Cell outer membrane</location>
        <topology evidence="1 11">Multi-pass membrane protein</topology>
    </subcellularLocation>
</comment>
<dbReference type="EMBL" id="BAEQ01000028">
    <property type="protein sequence ID" value="GAC28624.1"/>
    <property type="molecule type" value="Genomic_DNA"/>
</dbReference>
<keyword evidence="2 11" id="KW-0813">Transport</keyword>
<evidence type="ECO:0000313" key="17">
    <source>
        <dbReference type="Proteomes" id="UP000006251"/>
    </source>
</evidence>
<dbReference type="PANTHER" id="PTHR32552">
    <property type="entry name" value="FERRICHROME IRON RECEPTOR-RELATED"/>
    <property type="match status" value="1"/>
</dbReference>
<name>K6Y764_9ALTE</name>
<dbReference type="Gene3D" id="2.40.170.20">
    <property type="entry name" value="TonB-dependent receptor, beta-barrel domain"/>
    <property type="match status" value="1"/>
</dbReference>
<evidence type="ECO:0000256" key="11">
    <source>
        <dbReference type="PROSITE-ProRule" id="PRU01360"/>
    </source>
</evidence>
<feature type="domain" description="TonB-dependent receptor plug" evidence="15">
    <location>
        <begin position="51"/>
        <end position="160"/>
    </location>
</feature>
<keyword evidence="13" id="KW-0732">Signal</keyword>
<dbReference type="InterPro" id="IPR012910">
    <property type="entry name" value="Plug_dom"/>
</dbReference>
<feature type="domain" description="TonB-dependent receptor-like beta-barrel" evidence="14">
    <location>
        <begin position="300"/>
        <end position="736"/>
    </location>
</feature>